<organism evidence="1">
    <name type="scientific">hydrothermal vent metagenome</name>
    <dbReference type="NCBI Taxonomy" id="652676"/>
    <lineage>
        <taxon>unclassified sequences</taxon>
        <taxon>metagenomes</taxon>
        <taxon>ecological metagenomes</taxon>
    </lineage>
</organism>
<evidence type="ECO:0000313" key="1">
    <source>
        <dbReference type="EMBL" id="VAW18708.1"/>
    </source>
</evidence>
<name>A0A3B0TL88_9ZZZZ</name>
<accession>A0A3B0TL88</accession>
<feature type="non-terminal residue" evidence="1">
    <location>
        <position position="1"/>
    </location>
</feature>
<dbReference type="AlphaFoldDB" id="A0A3B0TL88"/>
<proteinExistence type="predicted"/>
<reference evidence="1" key="1">
    <citation type="submission" date="2018-06" db="EMBL/GenBank/DDBJ databases">
        <authorList>
            <person name="Zhirakovskaya E."/>
        </authorList>
    </citation>
    <scope>NUCLEOTIDE SEQUENCE</scope>
</reference>
<dbReference type="EMBL" id="UOEN01000430">
    <property type="protein sequence ID" value="VAW18708.1"/>
    <property type="molecule type" value="Genomic_DNA"/>
</dbReference>
<gene>
    <name evidence="1" type="ORF">MNBD_BACTEROID05-1165</name>
</gene>
<protein>
    <submittedName>
        <fullName evidence="1">Uncharacterized protein</fullName>
    </submittedName>
</protein>
<sequence length="119" mass="13837">LAILSSGIVLIFRSFLTSLNQMSYVTTRFYATNLVDNQLYQIQKDLKAYKVLPLELEPIRNVLVGSKYVDFYQDMSISQVDEFNEVFKIDLTISWTESGKKKKITRTSYLSDFKDWSGK</sequence>